<dbReference type="EMBL" id="HE575318">
    <property type="protein sequence ID" value="CCC90513.1"/>
    <property type="molecule type" value="Genomic_DNA"/>
</dbReference>
<evidence type="ECO:0000256" key="1">
    <source>
        <dbReference type="SAM" id="MobiDB-lite"/>
    </source>
</evidence>
<feature type="region of interest" description="Disordered" evidence="1">
    <location>
        <begin position="1"/>
        <end position="121"/>
    </location>
</feature>
<proteinExistence type="predicted"/>
<feature type="compositionally biased region" description="Basic residues" evidence="1">
    <location>
        <begin position="98"/>
        <end position="107"/>
    </location>
</feature>
<sequence>MESVREVEDNNQVEQPEAQRPMRPNQDQEAGGTVQSVFSENEAGGGAWRPPSIFEPNNDTAVEPPGQGRAQRQPGRAEEGQRLNSVDWDSSPTAGSPSRRHRARGSRNKGQQRSSLLLTRERSEYYTRPRLTVTTYPRIVTAPMLDRPDFDQQLCSLCFFLKEAERAGSTDEEMASFREHLPSQGKDHRPGPTRKSRVPSVCEYFWWRMCCLRCSIADQTRLLAIEEDVRRYEPLTFLCECFYGDKTAVSRAVWTMCICDLLTGGCPCGCFYHGLGTTLYGCRLRYFVRCRYRVKGFVSTDFLYMLCCPLLSVDQQGSEMRNNGLIETRSVCKLMS</sequence>
<organism evidence="2">
    <name type="scientific">Trypanosoma congolense (strain IL3000)</name>
    <dbReference type="NCBI Taxonomy" id="1068625"/>
    <lineage>
        <taxon>Eukaryota</taxon>
        <taxon>Discoba</taxon>
        <taxon>Euglenozoa</taxon>
        <taxon>Kinetoplastea</taxon>
        <taxon>Metakinetoplastina</taxon>
        <taxon>Trypanosomatida</taxon>
        <taxon>Trypanosomatidae</taxon>
        <taxon>Trypanosoma</taxon>
        <taxon>Nannomonas</taxon>
    </lineage>
</organism>
<feature type="compositionally biased region" description="Basic and acidic residues" evidence="1">
    <location>
        <begin position="172"/>
        <end position="190"/>
    </location>
</feature>
<feature type="region of interest" description="Disordered" evidence="1">
    <location>
        <begin position="172"/>
        <end position="196"/>
    </location>
</feature>
<evidence type="ECO:0008006" key="3">
    <source>
        <dbReference type="Google" id="ProtNLM"/>
    </source>
</evidence>
<feature type="compositionally biased region" description="Polar residues" evidence="1">
    <location>
        <begin position="82"/>
        <end position="96"/>
    </location>
</feature>
<gene>
    <name evidence="2" type="ORF">TCIL3000_5_2220</name>
</gene>
<accession>G0UMV4</accession>
<dbReference type="VEuPathDB" id="TriTrypDB:TcIL3000_5_2220"/>
<name>G0UMV4_TRYCI</name>
<feature type="compositionally biased region" description="Polar residues" evidence="1">
    <location>
        <begin position="25"/>
        <end position="39"/>
    </location>
</feature>
<reference evidence="2" key="1">
    <citation type="journal article" date="2012" name="Proc. Natl. Acad. Sci. U.S.A.">
        <title>Antigenic diversity is generated by distinct evolutionary mechanisms in African trypanosome species.</title>
        <authorList>
            <person name="Jackson A.P."/>
            <person name="Berry A."/>
            <person name="Aslett M."/>
            <person name="Allison H.C."/>
            <person name="Burton P."/>
            <person name="Vavrova-Anderson J."/>
            <person name="Brown R."/>
            <person name="Browne H."/>
            <person name="Corton N."/>
            <person name="Hauser H."/>
            <person name="Gamble J."/>
            <person name="Gilderthorp R."/>
            <person name="Marcello L."/>
            <person name="McQuillan J."/>
            <person name="Otto T.D."/>
            <person name="Quail M.A."/>
            <person name="Sanders M.J."/>
            <person name="van Tonder A."/>
            <person name="Ginger M.L."/>
            <person name="Field M.C."/>
            <person name="Barry J.D."/>
            <person name="Hertz-Fowler C."/>
            <person name="Berriman M."/>
        </authorList>
    </citation>
    <scope>NUCLEOTIDE SEQUENCE</scope>
    <source>
        <strain evidence="2">IL3000</strain>
    </source>
</reference>
<feature type="compositionally biased region" description="Polar residues" evidence="1">
    <location>
        <begin position="108"/>
        <end position="117"/>
    </location>
</feature>
<protein>
    <recommendedName>
        <fullName evidence="3">PLAC8 family protein</fullName>
    </recommendedName>
</protein>
<dbReference type="AlphaFoldDB" id="G0UMV4"/>
<evidence type="ECO:0000313" key="2">
    <source>
        <dbReference type="EMBL" id="CCC90513.1"/>
    </source>
</evidence>